<accession>A0AAV9LLA8</accession>
<evidence type="ECO:0000256" key="4">
    <source>
        <dbReference type="ARBA" id="ARBA00023002"/>
    </source>
</evidence>
<keyword evidence="7" id="KW-1185">Reference proteome</keyword>
<organism evidence="6 7">
    <name type="scientific">Solanum pinnatisectum</name>
    <name type="common">tansyleaf nightshade</name>
    <dbReference type="NCBI Taxonomy" id="50273"/>
    <lineage>
        <taxon>Eukaryota</taxon>
        <taxon>Viridiplantae</taxon>
        <taxon>Streptophyta</taxon>
        <taxon>Embryophyta</taxon>
        <taxon>Tracheophyta</taxon>
        <taxon>Spermatophyta</taxon>
        <taxon>Magnoliopsida</taxon>
        <taxon>eudicotyledons</taxon>
        <taxon>Gunneridae</taxon>
        <taxon>Pentapetalae</taxon>
        <taxon>asterids</taxon>
        <taxon>lamiids</taxon>
        <taxon>Solanales</taxon>
        <taxon>Solanaceae</taxon>
        <taxon>Solanoideae</taxon>
        <taxon>Solaneae</taxon>
        <taxon>Solanum</taxon>
    </lineage>
</organism>
<evidence type="ECO:0000256" key="5">
    <source>
        <dbReference type="ARBA" id="ARBA00023004"/>
    </source>
</evidence>
<evidence type="ECO:0000313" key="7">
    <source>
        <dbReference type="Proteomes" id="UP001311915"/>
    </source>
</evidence>
<comment type="similarity">
    <text evidence="2">Belongs to the cytochrome P450 family.</text>
</comment>
<keyword evidence="5" id="KW-0408">Iron</keyword>
<dbReference type="GO" id="GO:0016705">
    <property type="term" value="F:oxidoreductase activity, acting on paired donors, with incorporation or reduction of molecular oxygen"/>
    <property type="evidence" value="ECO:0007669"/>
    <property type="project" value="InterPro"/>
</dbReference>
<dbReference type="SUPFAM" id="SSF48264">
    <property type="entry name" value="Cytochrome P450"/>
    <property type="match status" value="1"/>
</dbReference>
<evidence type="ECO:0000256" key="3">
    <source>
        <dbReference type="ARBA" id="ARBA00022723"/>
    </source>
</evidence>
<dbReference type="InterPro" id="IPR036396">
    <property type="entry name" value="Cyt_P450_sf"/>
</dbReference>
<name>A0AAV9LLA8_9SOLN</name>
<evidence type="ECO:0000313" key="6">
    <source>
        <dbReference type="EMBL" id="KAK4725595.1"/>
    </source>
</evidence>
<dbReference type="Proteomes" id="UP001311915">
    <property type="component" value="Unassembled WGS sequence"/>
</dbReference>
<dbReference type="GO" id="GO:0004497">
    <property type="term" value="F:monooxygenase activity"/>
    <property type="evidence" value="ECO:0007669"/>
    <property type="project" value="InterPro"/>
</dbReference>
<dbReference type="AlphaFoldDB" id="A0AAV9LLA8"/>
<keyword evidence="4" id="KW-0560">Oxidoreductase</keyword>
<gene>
    <name evidence="6" type="ORF">R3W88_028374</name>
</gene>
<dbReference type="GO" id="GO:0005506">
    <property type="term" value="F:iron ion binding"/>
    <property type="evidence" value="ECO:0007669"/>
    <property type="project" value="InterPro"/>
</dbReference>
<keyword evidence="3" id="KW-0479">Metal-binding</keyword>
<evidence type="ECO:0000256" key="2">
    <source>
        <dbReference type="ARBA" id="ARBA00010617"/>
    </source>
</evidence>
<evidence type="ECO:0000256" key="1">
    <source>
        <dbReference type="ARBA" id="ARBA00001971"/>
    </source>
</evidence>
<dbReference type="EMBL" id="JAWPEI010000006">
    <property type="protein sequence ID" value="KAK4725595.1"/>
    <property type="molecule type" value="Genomic_DNA"/>
</dbReference>
<protein>
    <recommendedName>
        <fullName evidence="8">Cytochrome P450</fullName>
    </recommendedName>
</protein>
<reference evidence="6 7" key="1">
    <citation type="submission" date="2023-10" db="EMBL/GenBank/DDBJ databases">
        <title>Genome-Wide Identification Analysis in wild type Solanum Pinnatisectum Reveals Some Genes Defensing Phytophthora Infestans.</title>
        <authorList>
            <person name="Sun C."/>
        </authorList>
    </citation>
    <scope>NUCLEOTIDE SEQUENCE [LARGE SCALE GENOMIC DNA]</scope>
    <source>
        <strain evidence="6">LQN</strain>
        <tissue evidence="6">Leaf</tissue>
    </source>
</reference>
<comment type="cofactor">
    <cofactor evidence="1">
        <name>heme</name>
        <dbReference type="ChEBI" id="CHEBI:30413"/>
    </cofactor>
</comment>
<sequence>MLKANFENFPKGFRFYTRLEDFLGDGIFNVDGEIWKIQRKSASYEFSTRSLRNFVMQTAQVMFTSAYFDLSAQPANDRLIVSSYIYTDCVV</sequence>
<dbReference type="GO" id="GO:0020037">
    <property type="term" value="F:heme binding"/>
    <property type="evidence" value="ECO:0007669"/>
    <property type="project" value="InterPro"/>
</dbReference>
<proteinExistence type="inferred from homology"/>
<dbReference type="Gene3D" id="1.10.630.10">
    <property type="entry name" value="Cytochrome P450"/>
    <property type="match status" value="1"/>
</dbReference>
<dbReference type="PANTHER" id="PTHR24296">
    <property type="entry name" value="CYTOCHROME P450"/>
    <property type="match status" value="1"/>
</dbReference>
<evidence type="ECO:0008006" key="8">
    <source>
        <dbReference type="Google" id="ProtNLM"/>
    </source>
</evidence>
<comment type="caution">
    <text evidence="6">The sequence shown here is derived from an EMBL/GenBank/DDBJ whole genome shotgun (WGS) entry which is preliminary data.</text>
</comment>